<dbReference type="AlphaFoldDB" id="A0A067D8B8"/>
<evidence type="ECO:0000256" key="11">
    <source>
        <dbReference type="ARBA" id="ARBA00023180"/>
    </source>
</evidence>
<reference evidence="13 14" key="1">
    <citation type="submission" date="2014-04" db="EMBL/GenBank/DDBJ databases">
        <authorList>
            <consortium name="International Citrus Genome Consortium"/>
            <person name="Gmitter F."/>
            <person name="Chen C."/>
            <person name="Farmerie W."/>
            <person name="Harkins T."/>
            <person name="Desany B."/>
            <person name="Mohiuddin M."/>
            <person name="Kodira C."/>
            <person name="Borodovsky M."/>
            <person name="Lomsadze A."/>
            <person name="Burns P."/>
            <person name="Jenkins J."/>
            <person name="Prochnik S."/>
            <person name="Shu S."/>
            <person name="Chapman J."/>
            <person name="Pitluck S."/>
            <person name="Schmutz J."/>
            <person name="Rokhsar D."/>
        </authorList>
    </citation>
    <scope>NUCLEOTIDE SEQUENCE</scope>
</reference>
<organism evidence="13 14">
    <name type="scientific">Citrus sinensis</name>
    <name type="common">Sweet orange</name>
    <name type="synonym">Citrus aurantium var. sinensis</name>
    <dbReference type="NCBI Taxonomy" id="2711"/>
    <lineage>
        <taxon>Eukaryota</taxon>
        <taxon>Viridiplantae</taxon>
        <taxon>Streptophyta</taxon>
        <taxon>Embryophyta</taxon>
        <taxon>Tracheophyta</taxon>
        <taxon>Spermatophyta</taxon>
        <taxon>Magnoliopsida</taxon>
        <taxon>eudicotyledons</taxon>
        <taxon>Gunneridae</taxon>
        <taxon>Pentapetalae</taxon>
        <taxon>rosids</taxon>
        <taxon>malvids</taxon>
        <taxon>Sapindales</taxon>
        <taxon>Rutaceae</taxon>
        <taxon>Aurantioideae</taxon>
        <taxon>Citrus</taxon>
    </lineage>
</organism>
<evidence type="ECO:0000256" key="2">
    <source>
        <dbReference type="ARBA" id="ARBA00009592"/>
    </source>
</evidence>
<evidence type="ECO:0000256" key="7">
    <source>
        <dbReference type="ARBA" id="ARBA00022737"/>
    </source>
</evidence>
<keyword evidence="6" id="KW-0732">Signal</keyword>
<keyword evidence="10" id="KW-0675">Receptor</keyword>
<dbReference type="PRINTS" id="PR00019">
    <property type="entry name" value="LEURICHRPT"/>
</dbReference>
<proteinExistence type="inferred from homology"/>
<evidence type="ECO:0000256" key="1">
    <source>
        <dbReference type="ARBA" id="ARBA00004251"/>
    </source>
</evidence>
<dbReference type="InterPro" id="IPR001611">
    <property type="entry name" value="Leu-rich_rpt"/>
</dbReference>
<dbReference type="FunFam" id="3.80.10.10:FF:000041">
    <property type="entry name" value="LRR receptor-like serine/threonine-protein kinase ERECTA"/>
    <property type="match status" value="1"/>
</dbReference>
<keyword evidence="4" id="KW-0433">Leucine-rich repeat</keyword>
<evidence type="ECO:0000256" key="4">
    <source>
        <dbReference type="ARBA" id="ARBA00022614"/>
    </source>
</evidence>
<dbReference type="InterPro" id="IPR051502">
    <property type="entry name" value="RLP_Defense_Trigger"/>
</dbReference>
<dbReference type="Proteomes" id="UP000027120">
    <property type="component" value="Unassembled WGS sequence"/>
</dbReference>
<dbReference type="EMBL" id="KK789633">
    <property type="protein sequence ID" value="KDO37793.1"/>
    <property type="molecule type" value="Genomic_DNA"/>
</dbReference>
<evidence type="ECO:0000256" key="10">
    <source>
        <dbReference type="ARBA" id="ARBA00023170"/>
    </source>
</evidence>
<dbReference type="PANTHER" id="PTHR48062">
    <property type="entry name" value="RECEPTOR-LIKE PROTEIN 14"/>
    <property type="match status" value="1"/>
</dbReference>
<evidence type="ECO:0000256" key="12">
    <source>
        <dbReference type="SAM" id="Phobius"/>
    </source>
</evidence>
<protein>
    <recommendedName>
        <fullName evidence="15">Leucine-rich repeat-containing N-terminal plant-type domain-containing protein</fullName>
    </recommendedName>
</protein>
<evidence type="ECO:0008006" key="15">
    <source>
        <dbReference type="Google" id="ProtNLM"/>
    </source>
</evidence>
<evidence type="ECO:0000256" key="9">
    <source>
        <dbReference type="ARBA" id="ARBA00023136"/>
    </source>
</evidence>
<keyword evidence="11" id="KW-0325">Glycoprotein</keyword>
<dbReference type="Gene3D" id="3.80.10.10">
    <property type="entry name" value="Ribonuclease Inhibitor"/>
    <property type="match status" value="4"/>
</dbReference>
<dbReference type="PANTHER" id="PTHR48062:SF21">
    <property type="entry name" value="RECEPTOR-LIKE PROTEIN 12"/>
    <property type="match status" value="1"/>
</dbReference>
<dbReference type="SUPFAM" id="SSF52047">
    <property type="entry name" value="RNI-like"/>
    <property type="match status" value="1"/>
</dbReference>
<keyword evidence="9 12" id="KW-0472">Membrane</keyword>
<evidence type="ECO:0000313" key="13">
    <source>
        <dbReference type="EMBL" id="KDO37795.1"/>
    </source>
</evidence>
<dbReference type="InterPro" id="IPR032675">
    <property type="entry name" value="LRR_dom_sf"/>
</dbReference>
<evidence type="ECO:0000256" key="3">
    <source>
        <dbReference type="ARBA" id="ARBA00022475"/>
    </source>
</evidence>
<feature type="non-terminal residue" evidence="13">
    <location>
        <position position="1"/>
    </location>
</feature>
<gene>
    <name evidence="13" type="ORF">CISIN_1g0046171mg</name>
</gene>
<sequence>LRLSDNHFRIPISLEPLFNHSRLKIFHAKNNQMNAEITESHSLTAPNFQLQSLSLSSSYGDGVTFPKFLYHQHDLEYVRLSHIKMNGEFPNWLLENNTKLATLFLVNDSLAGPFWLPIHSHKRLGILDISNNNIRGHIPVEIGDVLPSLYVFNISMNALDGSIPSSFGNMKFLQLLDLSNNQLTGEIPEHLAVGCVNLQFLMLSNNSLKEGLYLTNNSLSGNIPGWLGNLTWLIHIIMPENHLEGPIPVEFCQLYSLQILDISDNNISGSLPSCFHPLSIEQVHLSKNMLHRQLKRDLSYNLLNGSIPDWIGELSQLSHLILGHNNLEGEVPVQLCELNQLQLLDLSNNSLHGSIPPCFDNTTLYESYNNSSSLDEKFEISFFIEGPQGDFTTKNIAYIYQGKVLSLLSGLYLSCNKLIGHIPPQIGNLTRIQTLNLSYNNLTGLIPSTFSNLKHIESLDLSYNKLNGKIPHQLVELKTLEVFSVAYNNLSGEILEWTAQFATFNKSSYEGNTFLCGLPLPICRSPATMSEASIGNERDDNLIDMDSFFITFTTSYVIVIFAIVIILYVNSYWRRRWFYFVEMWITTCYYFVVDNLIPTRFCH</sequence>
<comment type="similarity">
    <text evidence="2">Belongs to the RLP family.</text>
</comment>
<dbReference type="Pfam" id="PF13855">
    <property type="entry name" value="LRR_8"/>
    <property type="match status" value="2"/>
</dbReference>
<keyword evidence="3" id="KW-1003">Cell membrane</keyword>
<evidence type="ECO:0000256" key="6">
    <source>
        <dbReference type="ARBA" id="ARBA00022729"/>
    </source>
</evidence>
<dbReference type="EMBL" id="KK789633">
    <property type="protein sequence ID" value="KDO37794.1"/>
    <property type="molecule type" value="Genomic_DNA"/>
</dbReference>
<keyword evidence="8 12" id="KW-1133">Transmembrane helix</keyword>
<dbReference type="SMART" id="SM00369">
    <property type="entry name" value="LRR_TYP"/>
    <property type="match status" value="6"/>
</dbReference>
<keyword evidence="5 12" id="KW-0812">Transmembrane</keyword>
<dbReference type="EMBL" id="KK789633">
    <property type="protein sequence ID" value="KDO37795.1"/>
    <property type="molecule type" value="Genomic_DNA"/>
</dbReference>
<feature type="transmembrane region" description="Helical" evidence="12">
    <location>
        <begin position="576"/>
        <end position="593"/>
    </location>
</feature>
<keyword evidence="14" id="KW-1185">Reference proteome</keyword>
<dbReference type="FunFam" id="3.80.10.10:FF:000213">
    <property type="entry name" value="Tyrosine-sulfated glycopeptide receptor 1"/>
    <property type="match status" value="1"/>
</dbReference>
<dbReference type="PaxDb" id="2711-XP_006489899.1"/>
<comment type="subcellular location">
    <subcellularLocation>
        <location evidence="1">Cell membrane</location>
        <topology evidence="1">Single-pass type I membrane protein</topology>
    </subcellularLocation>
</comment>
<dbReference type="Pfam" id="PF00560">
    <property type="entry name" value="LRR_1"/>
    <property type="match status" value="5"/>
</dbReference>
<keyword evidence="7" id="KW-0677">Repeat</keyword>
<accession>A0A067D8B8</accession>
<name>A0A067D8B8_CITSI</name>
<evidence type="ECO:0000313" key="14">
    <source>
        <dbReference type="Proteomes" id="UP000027120"/>
    </source>
</evidence>
<dbReference type="GO" id="GO:0005886">
    <property type="term" value="C:plasma membrane"/>
    <property type="evidence" value="ECO:0007669"/>
    <property type="project" value="UniProtKB-SubCell"/>
</dbReference>
<feature type="transmembrane region" description="Helical" evidence="12">
    <location>
        <begin position="548"/>
        <end position="569"/>
    </location>
</feature>
<evidence type="ECO:0000256" key="8">
    <source>
        <dbReference type="ARBA" id="ARBA00022989"/>
    </source>
</evidence>
<evidence type="ECO:0000256" key="5">
    <source>
        <dbReference type="ARBA" id="ARBA00022692"/>
    </source>
</evidence>
<dbReference type="InterPro" id="IPR003591">
    <property type="entry name" value="Leu-rich_rpt_typical-subtyp"/>
</dbReference>